<proteinExistence type="predicted"/>
<keyword evidence="1" id="KW-0812">Transmembrane</keyword>
<comment type="caution">
    <text evidence="3">The sequence shown here is derived from an EMBL/GenBank/DDBJ whole genome shotgun (WGS) entry which is preliminary data.</text>
</comment>
<gene>
    <name evidence="3" type="ORF">VU01_10287</name>
</gene>
<organism evidence="3 4">
    <name type="scientific">Candidatus Electrothrix marina</name>
    <dbReference type="NCBI Taxonomy" id="1859130"/>
    <lineage>
        <taxon>Bacteria</taxon>
        <taxon>Pseudomonadati</taxon>
        <taxon>Thermodesulfobacteriota</taxon>
        <taxon>Desulfobulbia</taxon>
        <taxon>Desulfobulbales</taxon>
        <taxon>Desulfobulbaceae</taxon>
        <taxon>Candidatus Electrothrix</taxon>
    </lineage>
</organism>
<dbReference type="AlphaFoldDB" id="A0A444JGJ0"/>
<feature type="chain" id="PRO_5019427833" evidence="2">
    <location>
        <begin position="26"/>
        <end position="208"/>
    </location>
</feature>
<accession>A0A444JGJ0</accession>
<keyword evidence="4" id="KW-1185">Reference proteome</keyword>
<evidence type="ECO:0000313" key="4">
    <source>
        <dbReference type="Proteomes" id="UP000288892"/>
    </source>
</evidence>
<protein>
    <submittedName>
        <fullName evidence="3">Nickel transport protein</fullName>
    </submittedName>
</protein>
<dbReference type="Proteomes" id="UP000288892">
    <property type="component" value="Unassembled WGS sequence"/>
</dbReference>
<feature type="signal peptide" evidence="2">
    <location>
        <begin position="1"/>
        <end position="25"/>
    </location>
</feature>
<dbReference type="EMBL" id="MTKS01000028">
    <property type="protein sequence ID" value="RWX52216.1"/>
    <property type="molecule type" value="Genomic_DNA"/>
</dbReference>
<evidence type="ECO:0000313" key="3">
    <source>
        <dbReference type="EMBL" id="RWX52216.1"/>
    </source>
</evidence>
<feature type="transmembrane region" description="Helical" evidence="1">
    <location>
        <begin position="179"/>
        <end position="196"/>
    </location>
</feature>
<name>A0A444JGJ0_9BACT</name>
<keyword evidence="1" id="KW-1133">Transmembrane helix</keyword>
<keyword evidence="1" id="KW-0472">Membrane</keyword>
<keyword evidence="2" id="KW-0732">Signal</keyword>
<reference evidence="3 4" key="1">
    <citation type="submission" date="2017-01" db="EMBL/GenBank/DDBJ databases">
        <title>The cable genome- insights into the physiology and evolution of filamentous bacteria capable of sulfide oxidation via long distance electron transfer.</title>
        <authorList>
            <person name="Schreiber L."/>
            <person name="Bjerg J.T."/>
            <person name="Boggild A."/>
            <person name="Van De Vossenberg J."/>
            <person name="Meysman F."/>
            <person name="Nielsen L.P."/>
            <person name="Schramm A."/>
            <person name="Kjeldsen K.U."/>
        </authorList>
    </citation>
    <scope>NUCLEOTIDE SEQUENCE [LARGE SCALE GENOMIC DNA]</scope>
    <source>
        <strain evidence="3">A5</strain>
    </source>
</reference>
<sequence>MNRPRILTALLFAVLFSFFALPAQAHKLNVFSWAGDKKIYGEAFFSGGRKAKNVPVHAQDAESHTTLLTTLTDEEGKFQFTPPQQAVQQKLNLLITVETGDGHRGEWLLTADEYLSAASDPTGAAQPPGEESAIKESAIKSVDIEAVRAIVRQELNRELIPVKRHLAEGREKKAGLRDILGGIGCIIGLAGILAWFQSKKKKKTSTDG</sequence>
<evidence type="ECO:0000256" key="1">
    <source>
        <dbReference type="SAM" id="Phobius"/>
    </source>
</evidence>
<evidence type="ECO:0000256" key="2">
    <source>
        <dbReference type="SAM" id="SignalP"/>
    </source>
</evidence>